<proteinExistence type="predicted"/>
<reference evidence="2 3" key="1">
    <citation type="journal article" date="2010" name="PLoS ONE">
        <title>The genome sequence of the rumen methanogen Methanobrevibacter ruminantium reveals new possibilities for controlling ruminant methane emissions.</title>
        <authorList>
            <person name="Leahy S.C."/>
            <person name="Kelly W.J."/>
            <person name="Altermann E."/>
            <person name="Ronimus R.S."/>
            <person name="Yeoman C.J."/>
            <person name="Pacheco D.M."/>
            <person name="Li D."/>
            <person name="Kong Z."/>
            <person name="McTavish S."/>
            <person name="Sang C."/>
            <person name="Lambie S.C."/>
            <person name="Janssen P.H."/>
            <person name="Dey D."/>
            <person name="Attwood G.T."/>
        </authorList>
    </citation>
    <scope>NUCLEOTIDE SEQUENCE [LARGE SCALE GENOMIC DNA]</scope>
    <source>
        <strain evidence="3">ATCC 35063 / DSM 1093 / JCM 13430 / OCM 146 / M1</strain>
    </source>
</reference>
<keyword evidence="1" id="KW-1133">Transmembrane helix</keyword>
<sequence>MLFSVIATVSATCNVIVITDPSGEDPNGAAAGSMSFANNMFQSSFIMSKDDGYAMLSGGEGNGTERNYAIIAALAAMQHGATPASAAALASGFKGIRLVIGGPSMGAAIGGDYNAYLVVVDDAGTIKVTHHTGGVVQLPQGSKGAIIHLRNSAGNPMYGTAERVRRETAVNIGKMIRDGYPATYIVGKAMKEVAEDSGEKYGGGAVNLVSSISTGDMFVPDQVNTTGYPMDENYSKSCEKCGWATGFPDAERYNVCPYCGSELTVNSATDVLIDSITVSKDSVSVSVYGSDRLGLSDITREVVKASVKKYGYNASTIAGSLNKGINNGLIVGVDYVEPSDLNVKPDVRAVGVYYNPLPNGRSSPAWNLPINSMVLTILGTIQTAIGFVLIMLVIFRTRLLKSFKDRVS</sequence>
<dbReference type="PATRIC" id="fig|634498.28.peg.1455"/>
<name>D3E440_METRM</name>
<keyword evidence="3" id="KW-1185">Reference proteome</keyword>
<feature type="transmembrane region" description="Helical" evidence="1">
    <location>
        <begin position="373"/>
        <end position="395"/>
    </location>
</feature>
<accession>D3E440</accession>
<evidence type="ECO:0000256" key="1">
    <source>
        <dbReference type="SAM" id="Phobius"/>
    </source>
</evidence>
<dbReference type="RefSeq" id="WP_012956250.1">
    <property type="nucleotide sequence ID" value="NC_013790.1"/>
</dbReference>
<gene>
    <name evidence="2" type="ordered locus">mru_1451</name>
</gene>
<evidence type="ECO:0000313" key="2">
    <source>
        <dbReference type="EMBL" id="ADC47301.1"/>
    </source>
</evidence>
<dbReference type="AlphaFoldDB" id="D3E440"/>
<dbReference type="eggNOG" id="arCOG06687">
    <property type="taxonomic scope" value="Archaea"/>
</dbReference>
<dbReference type="HOGENOM" id="CLU_056316_0_0_2"/>
<dbReference type="STRING" id="634498.mru_1451"/>
<dbReference type="EMBL" id="CP001719">
    <property type="protein sequence ID" value="ADC47301.1"/>
    <property type="molecule type" value="Genomic_DNA"/>
</dbReference>
<organism evidence="2 3">
    <name type="scientific">Methanobrevibacter ruminantium (strain ATCC 35063 / DSM 1093 / JCM 13430 / OCM 146 / M1)</name>
    <name type="common">Methanobacterium ruminantium</name>
    <dbReference type="NCBI Taxonomy" id="634498"/>
    <lineage>
        <taxon>Archaea</taxon>
        <taxon>Methanobacteriati</taxon>
        <taxon>Methanobacteriota</taxon>
        <taxon>Methanomada group</taxon>
        <taxon>Methanobacteria</taxon>
        <taxon>Methanobacteriales</taxon>
        <taxon>Methanobacteriaceae</taxon>
        <taxon>Methanobrevibacter</taxon>
    </lineage>
</organism>
<keyword evidence="1" id="KW-0472">Membrane</keyword>
<protein>
    <submittedName>
        <fullName evidence="2">Uncharacterized protein</fullName>
    </submittedName>
</protein>
<keyword evidence="1" id="KW-0812">Transmembrane</keyword>
<dbReference type="OrthoDB" id="81167at2157"/>
<dbReference type="KEGG" id="mru:mru_1451"/>
<dbReference type="GeneID" id="8771103"/>
<evidence type="ECO:0000313" key="3">
    <source>
        <dbReference type="Proteomes" id="UP000008680"/>
    </source>
</evidence>
<dbReference type="Proteomes" id="UP000008680">
    <property type="component" value="Chromosome"/>
</dbReference>